<dbReference type="EMBL" id="RXMA01000011">
    <property type="protein sequence ID" value="RTR19460.1"/>
    <property type="molecule type" value="Genomic_DNA"/>
</dbReference>
<name>A0A431VHI0_9PROT</name>
<comment type="subcellular location">
    <subcellularLocation>
        <location evidence="1">Cell membrane</location>
        <topology evidence="1">Multi-pass membrane protein</topology>
    </subcellularLocation>
</comment>
<dbReference type="InterPro" id="IPR043128">
    <property type="entry name" value="Rev_trsase/Diguanyl_cyclase"/>
</dbReference>
<keyword evidence="4 8" id="KW-1133">Transmembrane helix</keyword>
<evidence type="ECO:0000259" key="9">
    <source>
        <dbReference type="PROSITE" id="PS50112"/>
    </source>
</evidence>
<evidence type="ECO:0000313" key="14">
    <source>
        <dbReference type="Proteomes" id="UP000277007"/>
    </source>
</evidence>
<dbReference type="PROSITE" id="PS50887">
    <property type="entry name" value="GGDEF"/>
    <property type="match status" value="1"/>
</dbReference>
<evidence type="ECO:0000256" key="6">
    <source>
        <dbReference type="ARBA" id="ARBA00051114"/>
    </source>
</evidence>
<dbReference type="CDD" id="cd00130">
    <property type="entry name" value="PAS"/>
    <property type="match status" value="1"/>
</dbReference>
<dbReference type="Gene3D" id="3.20.20.450">
    <property type="entry name" value="EAL domain"/>
    <property type="match status" value="1"/>
</dbReference>
<dbReference type="PROSITE" id="PS50113">
    <property type="entry name" value="PAC"/>
    <property type="match status" value="2"/>
</dbReference>
<organism evidence="13 14">
    <name type="scientific">Azospirillum griseum</name>
    <dbReference type="NCBI Taxonomy" id="2496639"/>
    <lineage>
        <taxon>Bacteria</taxon>
        <taxon>Pseudomonadati</taxon>
        <taxon>Pseudomonadota</taxon>
        <taxon>Alphaproteobacteria</taxon>
        <taxon>Rhodospirillales</taxon>
        <taxon>Azospirillaceae</taxon>
        <taxon>Azospirillum</taxon>
    </lineage>
</organism>
<dbReference type="FunFam" id="3.30.70.270:FF:000001">
    <property type="entry name" value="Diguanylate cyclase domain protein"/>
    <property type="match status" value="1"/>
</dbReference>
<dbReference type="Proteomes" id="UP000277007">
    <property type="component" value="Unassembled WGS sequence"/>
</dbReference>
<dbReference type="Gene3D" id="3.30.70.270">
    <property type="match status" value="1"/>
</dbReference>
<dbReference type="Pfam" id="PF00990">
    <property type="entry name" value="GGDEF"/>
    <property type="match status" value="1"/>
</dbReference>
<evidence type="ECO:0000256" key="1">
    <source>
        <dbReference type="ARBA" id="ARBA00004651"/>
    </source>
</evidence>
<dbReference type="SMART" id="SM00052">
    <property type="entry name" value="EAL"/>
    <property type="match status" value="1"/>
</dbReference>
<keyword evidence="14" id="KW-1185">Reference proteome</keyword>
<dbReference type="GO" id="GO:0071111">
    <property type="term" value="F:cyclic-guanylate-specific phosphodiesterase activity"/>
    <property type="evidence" value="ECO:0007669"/>
    <property type="project" value="UniProtKB-EC"/>
</dbReference>
<dbReference type="SUPFAM" id="SSF55785">
    <property type="entry name" value="PYP-like sensor domain (PAS domain)"/>
    <property type="match status" value="2"/>
</dbReference>
<gene>
    <name evidence="13" type="ORF">EJ903_13265</name>
</gene>
<dbReference type="InterPro" id="IPR029787">
    <property type="entry name" value="Nucleotide_cyclase"/>
</dbReference>
<evidence type="ECO:0000313" key="13">
    <source>
        <dbReference type="EMBL" id="RTR19460.1"/>
    </source>
</evidence>
<evidence type="ECO:0000256" key="5">
    <source>
        <dbReference type="ARBA" id="ARBA00023136"/>
    </source>
</evidence>
<dbReference type="PROSITE" id="PS50112">
    <property type="entry name" value="PAS"/>
    <property type="match status" value="1"/>
</dbReference>
<dbReference type="Gene3D" id="3.30.450.20">
    <property type="entry name" value="PAS domain"/>
    <property type="match status" value="4"/>
</dbReference>
<dbReference type="InterPro" id="IPR035919">
    <property type="entry name" value="EAL_sf"/>
</dbReference>
<dbReference type="InterPro" id="IPR001610">
    <property type="entry name" value="PAC"/>
</dbReference>
<dbReference type="GO" id="GO:0071732">
    <property type="term" value="P:cellular response to nitric oxide"/>
    <property type="evidence" value="ECO:0007669"/>
    <property type="project" value="UniProtKB-ARBA"/>
</dbReference>
<dbReference type="SMART" id="SM01049">
    <property type="entry name" value="Cache_2"/>
    <property type="match status" value="2"/>
</dbReference>
<evidence type="ECO:0000256" key="7">
    <source>
        <dbReference type="SAM" id="MobiDB-lite"/>
    </source>
</evidence>
<dbReference type="RefSeq" id="WP_126616011.1">
    <property type="nucleotide sequence ID" value="NZ_JBHUCY010000049.1"/>
</dbReference>
<dbReference type="SMART" id="SM00091">
    <property type="entry name" value="PAS"/>
    <property type="match status" value="2"/>
</dbReference>
<feature type="domain" description="PAC" evidence="10">
    <location>
        <begin position="594"/>
        <end position="646"/>
    </location>
</feature>
<dbReference type="SMART" id="SM00086">
    <property type="entry name" value="PAC"/>
    <property type="match status" value="2"/>
</dbReference>
<dbReference type="GO" id="GO:0005886">
    <property type="term" value="C:plasma membrane"/>
    <property type="evidence" value="ECO:0007669"/>
    <property type="project" value="UniProtKB-SubCell"/>
</dbReference>
<keyword evidence="3 8" id="KW-0812">Transmembrane</keyword>
<reference evidence="13 14" key="1">
    <citation type="submission" date="2018-12" db="EMBL/GenBank/DDBJ databases">
        <authorList>
            <person name="Yang Y."/>
        </authorList>
    </citation>
    <scope>NUCLEOTIDE SEQUENCE [LARGE SCALE GENOMIC DNA]</scope>
    <source>
        <strain evidence="13 14">L-25-5w-1</strain>
    </source>
</reference>
<dbReference type="Pfam" id="PF13426">
    <property type="entry name" value="PAS_9"/>
    <property type="match status" value="2"/>
</dbReference>
<feature type="transmembrane region" description="Helical" evidence="8">
    <location>
        <begin position="322"/>
        <end position="342"/>
    </location>
</feature>
<dbReference type="PANTHER" id="PTHR44757:SF2">
    <property type="entry name" value="BIOFILM ARCHITECTURE MAINTENANCE PROTEIN MBAA"/>
    <property type="match status" value="1"/>
</dbReference>
<dbReference type="CDD" id="cd01949">
    <property type="entry name" value="GGDEF"/>
    <property type="match status" value="1"/>
</dbReference>
<evidence type="ECO:0000256" key="3">
    <source>
        <dbReference type="ARBA" id="ARBA00022692"/>
    </source>
</evidence>
<dbReference type="InterPro" id="IPR035965">
    <property type="entry name" value="PAS-like_dom_sf"/>
</dbReference>
<dbReference type="Pfam" id="PF08269">
    <property type="entry name" value="dCache_2"/>
    <property type="match status" value="1"/>
</dbReference>
<dbReference type="InterPro" id="IPR052155">
    <property type="entry name" value="Biofilm_reg_signaling"/>
</dbReference>
<sequence length="1103" mass="124312">MSDPVAELVREPSRSSDEARLYRLQFLASLSLVTVLVLGLGFYFVWQHWADFETDLHQSETRYLQEQRQALEQEVENARSYLAYMRSRTEPLLKEQLRTQVDEAYTIARAVYERQKDLLPEAAVKESIKDTLRPLRFANGRGYYFINDPVGTTVLMPMDPKREGWSPIGSSDTAAAKVMQELLRAAHDPHLRGFARYRWSMPDNPTKMVDKIAYVRRFEPYDWIIGASDSMAAVEAKLQQESLDRLRSFRFGESGYVGVLREDGRVLLSLTSPTSEGMNASELPWEVERELVLKFLDIARKGGGEIRYDWVHPVSGRPTPKMAYVSAPGVWGWSLIAGFYIDDVAREMEARRAEISRGVDQRVLTTVAVLALALAASVGVSWLITGWIRRLVHKYESSMRRSDTMLRERARQLYLANFFVDHVSEIVVLADAQLRIAYINPFGCAALGGTLEHLVMGQADLLKRFAEGPDDTAAHYETVYRTPDGRTLELEVTASRIAYDGDTYYSAIARDITERKRAEWELRLSAKVFDNAAEGMFVTNERNRIVAANDAFTRITGYSRDEAVGQDPKFLRSNRHDPAFFQDMWEQLQTNGHWAGEIWNTRKNGDVFPEWLSVKAVVNEAGAVVNYIAAFTDITETRAQEERIRHLAQYDFLTDLPNRFLLRDRLERAMLSAERHGNKVGLLFVDLDRFKTINDSLGHEVGDKLLREVAVRLQATVRASDTVSRQGGDEFIILISDMDSSDAAGIVARKVLKNLSEPFLIDGHELQVTPSIGVAIYPQDGTTIDALLKNADMAMYAAKDGGRATYHFFTPELNRRASDRMWTENNLRRALANNELELFFQPQFAVGGRRLVGAEALVRWRQPDGTLIMPGQFIPVAEDTGLILPLGDWVLGEACRRAAELLRHQDLLIAVNLSAVQMRRPGLADRVAGWLSAYNVPAEALELEVTESVLMDDSELVAETFAQLREMGVQLAIDDFGTGYSSLSYLKRFRVDKLKIDRSFVNELKPNDPDSGAIAEAIISMARSLSMQTLAEGVETEEQFSCLANLGCEQIQGYLLGRPMPYDDFVSFLKAQTGEPQSPRDEAQPLSKRERSTGVVEIADVAD</sequence>
<feature type="compositionally biased region" description="Basic and acidic residues" evidence="7">
    <location>
        <begin position="1078"/>
        <end position="1092"/>
    </location>
</feature>
<dbReference type="InterPro" id="IPR033480">
    <property type="entry name" value="sCache_2"/>
</dbReference>
<feature type="transmembrane region" description="Helical" evidence="8">
    <location>
        <begin position="363"/>
        <end position="388"/>
    </location>
</feature>
<dbReference type="InterPro" id="IPR004010">
    <property type="entry name" value="Double_Cache_2"/>
</dbReference>
<evidence type="ECO:0000259" key="11">
    <source>
        <dbReference type="PROSITE" id="PS50883"/>
    </source>
</evidence>
<evidence type="ECO:0000256" key="2">
    <source>
        <dbReference type="ARBA" id="ARBA00022475"/>
    </source>
</evidence>
<feature type="transmembrane region" description="Helical" evidence="8">
    <location>
        <begin position="21"/>
        <end position="46"/>
    </location>
</feature>
<dbReference type="InterPro" id="IPR000160">
    <property type="entry name" value="GGDEF_dom"/>
</dbReference>
<feature type="domain" description="PAC" evidence="10">
    <location>
        <begin position="474"/>
        <end position="524"/>
    </location>
</feature>
<dbReference type="AlphaFoldDB" id="A0A431VHI0"/>
<dbReference type="OrthoDB" id="7251575at2"/>
<dbReference type="SMART" id="SM00267">
    <property type="entry name" value="GGDEF"/>
    <property type="match status" value="1"/>
</dbReference>
<dbReference type="PANTHER" id="PTHR44757">
    <property type="entry name" value="DIGUANYLATE CYCLASE DGCP"/>
    <property type="match status" value="1"/>
</dbReference>
<keyword evidence="5 8" id="KW-0472">Membrane</keyword>
<dbReference type="PROSITE" id="PS50883">
    <property type="entry name" value="EAL"/>
    <property type="match status" value="1"/>
</dbReference>
<dbReference type="Pfam" id="PF00563">
    <property type="entry name" value="EAL"/>
    <property type="match status" value="1"/>
</dbReference>
<dbReference type="SUPFAM" id="SSF141868">
    <property type="entry name" value="EAL domain-like"/>
    <property type="match status" value="1"/>
</dbReference>
<feature type="domain" description="GGDEF" evidence="12">
    <location>
        <begin position="678"/>
        <end position="811"/>
    </location>
</feature>
<evidence type="ECO:0000256" key="4">
    <source>
        <dbReference type="ARBA" id="ARBA00022989"/>
    </source>
</evidence>
<feature type="region of interest" description="Disordered" evidence="7">
    <location>
        <begin position="1073"/>
        <end position="1103"/>
    </location>
</feature>
<evidence type="ECO:0000256" key="8">
    <source>
        <dbReference type="SAM" id="Phobius"/>
    </source>
</evidence>
<dbReference type="InterPro" id="IPR000014">
    <property type="entry name" value="PAS"/>
</dbReference>
<dbReference type="NCBIfam" id="TIGR00254">
    <property type="entry name" value="GGDEF"/>
    <property type="match status" value="1"/>
</dbReference>
<dbReference type="FunFam" id="3.20.20.450:FF:000001">
    <property type="entry name" value="Cyclic di-GMP phosphodiesterase yahA"/>
    <property type="match status" value="1"/>
</dbReference>
<feature type="domain" description="PAS" evidence="9">
    <location>
        <begin position="521"/>
        <end position="566"/>
    </location>
</feature>
<dbReference type="InterPro" id="IPR000700">
    <property type="entry name" value="PAS-assoc_C"/>
</dbReference>
<dbReference type="SUPFAM" id="SSF55073">
    <property type="entry name" value="Nucleotide cyclase"/>
    <property type="match status" value="1"/>
</dbReference>
<evidence type="ECO:0000259" key="10">
    <source>
        <dbReference type="PROSITE" id="PS50113"/>
    </source>
</evidence>
<comment type="catalytic activity">
    <reaction evidence="6">
        <text>3',3'-c-di-GMP + H2O = 5'-phosphoguanylyl(3'-&gt;5')guanosine + H(+)</text>
        <dbReference type="Rhea" id="RHEA:24902"/>
        <dbReference type="ChEBI" id="CHEBI:15377"/>
        <dbReference type="ChEBI" id="CHEBI:15378"/>
        <dbReference type="ChEBI" id="CHEBI:58754"/>
        <dbReference type="ChEBI" id="CHEBI:58805"/>
        <dbReference type="EC" id="3.1.4.52"/>
    </reaction>
    <physiologicalReaction direction="left-to-right" evidence="6">
        <dbReference type="Rhea" id="RHEA:24903"/>
    </physiologicalReaction>
</comment>
<dbReference type="InterPro" id="IPR001633">
    <property type="entry name" value="EAL_dom"/>
</dbReference>
<accession>A0A431VHI0</accession>
<comment type="caution">
    <text evidence="13">The sequence shown here is derived from an EMBL/GenBank/DDBJ whole genome shotgun (WGS) entry which is preliminary data.</text>
</comment>
<dbReference type="NCBIfam" id="TIGR00229">
    <property type="entry name" value="sensory_box"/>
    <property type="match status" value="2"/>
</dbReference>
<evidence type="ECO:0000259" key="12">
    <source>
        <dbReference type="PROSITE" id="PS50887"/>
    </source>
</evidence>
<proteinExistence type="predicted"/>
<dbReference type="CDD" id="cd18774">
    <property type="entry name" value="PDC2_HK_sensor"/>
    <property type="match status" value="1"/>
</dbReference>
<feature type="domain" description="EAL" evidence="11">
    <location>
        <begin position="820"/>
        <end position="1073"/>
    </location>
</feature>
<dbReference type="CDD" id="cd01948">
    <property type="entry name" value="EAL"/>
    <property type="match status" value="1"/>
</dbReference>
<protein>
    <submittedName>
        <fullName evidence="13">EAL domain-containing protein</fullName>
    </submittedName>
</protein>
<keyword evidence="2" id="KW-1003">Cell membrane</keyword>